<accession>A0A8S5R3H9</accession>
<protein>
    <submittedName>
        <fullName evidence="1">Uncharacterized protein</fullName>
    </submittedName>
</protein>
<dbReference type="EMBL" id="BK057818">
    <property type="protein sequence ID" value="DAE25643.1"/>
    <property type="molecule type" value="Genomic_DNA"/>
</dbReference>
<name>A0A8S5R3H9_9VIRU</name>
<organism evidence="1">
    <name type="scientific">Microviridae sp. cts131</name>
    <dbReference type="NCBI Taxonomy" id="2825008"/>
    <lineage>
        <taxon>Viruses</taxon>
        <taxon>Monodnaviria</taxon>
        <taxon>Sangervirae</taxon>
        <taxon>Phixviricota</taxon>
        <taxon>Malgrandaviricetes</taxon>
        <taxon>Petitvirales</taxon>
        <taxon>Microviridae</taxon>
    </lineage>
</organism>
<proteinExistence type="predicted"/>
<evidence type="ECO:0000313" key="1">
    <source>
        <dbReference type="EMBL" id="DAE25643.1"/>
    </source>
</evidence>
<sequence length="59" mass="7329">MIKVIFKGSVLLLKDTEGNRQLLQEMHDECKENHFRFEFRKGRMRQIFYYDYDKPKDNE</sequence>
<reference evidence="1" key="1">
    <citation type="journal article" date="2021" name="Proc. Natl. Acad. Sci. U.S.A.">
        <title>A Catalog of Tens of Thousands of Viruses from Human Metagenomes Reveals Hidden Associations with Chronic Diseases.</title>
        <authorList>
            <person name="Tisza M.J."/>
            <person name="Buck C.B."/>
        </authorList>
    </citation>
    <scope>NUCLEOTIDE SEQUENCE</scope>
    <source>
        <strain evidence="1">Cts131</strain>
    </source>
</reference>